<reference evidence="4" key="1">
    <citation type="submission" date="2015-08" db="EMBL/GenBank/DDBJ databases">
        <title>Vibrio galatheae sp. nov., a novel member of the Vibrionaceae family isolated from the Solomon Islands.</title>
        <authorList>
            <person name="Giubergia S."/>
            <person name="Machado H."/>
            <person name="Mateiu R.V."/>
            <person name="Gram L."/>
        </authorList>
    </citation>
    <scope>NUCLEOTIDE SEQUENCE [LARGE SCALE GENOMIC DNA]</scope>
    <source>
        <strain evidence="4">DSM 19134</strain>
    </source>
</reference>
<dbReference type="STRING" id="171383.AKJ31_09185"/>
<protein>
    <recommendedName>
        <fullName evidence="2">DUF4426 domain-containing protein</fullName>
    </recommendedName>
</protein>
<evidence type="ECO:0000313" key="3">
    <source>
        <dbReference type="EMBL" id="KOO08074.1"/>
    </source>
</evidence>
<gene>
    <name evidence="3" type="ORF">AKJ31_09185</name>
</gene>
<accession>A0A0M0I166</accession>
<keyword evidence="4" id="KW-1185">Reference proteome</keyword>
<dbReference type="EMBL" id="LHPI01000006">
    <property type="protein sequence ID" value="KOO08074.1"/>
    <property type="molecule type" value="Genomic_DNA"/>
</dbReference>
<evidence type="ECO:0000256" key="1">
    <source>
        <dbReference type="SAM" id="SignalP"/>
    </source>
</evidence>
<keyword evidence="1" id="KW-0732">Signal</keyword>
<feature type="chain" id="PRO_5005600522" description="DUF4426 domain-containing protein" evidence="1">
    <location>
        <begin position="20"/>
        <end position="143"/>
    </location>
</feature>
<dbReference type="Pfam" id="PF14467">
    <property type="entry name" value="DUF4426"/>
    <property type="match status" value="1"/>
</dbReference>
<organism evidence="3 4">
    <name type="scientific">Vibrio hepatarius</name>
    <dbReference type="NCBI Taxonomy" id="171383"/>
    <lineage>
        <taxon>Bacteria</taxon>
        <taxon>Pseudomonadati</taxon>
        <taxon>Pseudomonadota</taxon>
        <taxon>Gammaproteobacteria</taxon>
        <taxon>Vibrionales</taxon>
        <taxon>Vibrionaceae</taxon>
        <taxon>Vibrio</taxon>
        <taxon>Vibrio oreintalis group</taxon>
    </lineage>
</organism>
<evidence type="ECO:0000313" key="4">
    <source>
        <dbReference type="Proteomes" id="UP000037530"/>
    </source>
</evidence>
<sequence length="143" mass="16145">MNKWIILLLASVFAMPSWAEQFKYIKDVEVHYSAFNSTFLTAEMARNYSLKRNGYSAILNISVLDNSQAGKPAITADISGNSRNLVGQIRQLNFREVKEGNAIYYLAEFPVSEEESLTFDLNVNAGIKGNGTLKFTQKFYVEE</sequence>
<dbReference type="RefSeq" id="WP_053408807.1">
    <property type="nucleotide sequence ID" value="NZ_DAIPHI010000086.1"/>
</dbReference>
<dbReference type="Gene3D" id="2.60.40.3340">
    <property type="entry name" value="Domain of unknown function DUF4426"/>
    <property type="match status" value="1"/>
</dbReference>
<comment type="caution">
    <text evidence="3">The sequence shown here is derived from an EMBL/GenBank/DDBJ whole genome shotgun (WGS) entry which is preliminary data.</text>
</comment>
<dbReference type="PATRIC" id="fig|171383.3.peg.1887"/>
<evidence type="ECO:0000259" key="2">
    <source>
        <dbReference type="Pfam" id="PF14467"/>
    </source>
</evidence>
<dbReference type="OrthoDB" id="8563353at2"/>
<name>A0A0M0I166_9VIBR</name>
<proteinExistence type="predicted"/>
<dbReference type="Proteomes" id="UP000037530">
    <property type="component" value="Unassembled WGS sequence"/>
</dbReference>
<feature type="domain" description="DUF4426" evidence="2">
    <location>
        <begin position="25"/>
        <end position="142"/>
    </location>
</feature>
<dbReference type="InterPro" id="IPR025218">
    <property type="entry name" value="DUF4426"/>
</dbReference>
<feature type="signal peptide" evidence="1">
    <location>
        <begin position="1"/>
        <end position="19"/>
    </location>
</feature>
<dbReference type="AlphaFoldDB" id="A0A0M0I166"/>